<protein>
    <submittedName>
        <fullName evidence="3">CubicO group peptidase, beta-lactamase class C family</fullName>
    </submittedName>
</protein>
<dbReference type="AlphaFoldDB" id="A0A1G9JGJ5"/>
<dbReference type="InterPro" id="IPR012338">
    <property type="entry name" value="Beta-lactam/transpept-like"/>
</dbReference>
<dbReference type="SUPFAM" id="SSF56601">
    <property type="entry name" value="beta-lactamase/transpeptidase-like"/>
    <property type="match status" value="1"/>
</dbReference>
<dbReference type="STRING" id="417292.SAMN05421806_13040"/>
<proteinExistence type="predicted"/>
<evidence type="ECO:0000256" key="1">
    <source>
        <dbReference type="SAM" id="MobiDB-lite"/>
    </source>
</evidence>
<dbReference type="Pfam" id="PF00144">
    <property type="entry name" value="Beta-lactamase"/>
    <property type="match status" value="1"/>
</dbReference>
<feature type="compositionally biased region" description="Basic and acidic residues" evidence="1">
    <location>
        <begin position="1"/>
        <end position="28"/>
    </location>
</feature>
<dbReference type="PANTHER" id="PTHR43283:SF3">
    <property type="entry name" value="BETA-LACTAMASE FAMILY PROTEIN (AFU_ORTHOLOGUE AFUA_5G07500)"/>
    <property type="match status" value="1"/>
</dbReference>
<evidence type="ECO:0000313" key="3">
    <source>
        <dbReference type="EMBL" id="SDL36244.1"/>
    </source>
</evidence>
<dbReference type="Proteomes" id="UP000199155">
    <property type="component" value="Unassembled WGS sequence"/>
</dbReference>
<dbReference type="InterPro" id="IPR001466">
    <property type="entry name" value="Beta-lactam-related"/>
</dbReference>
<sequence>MPRITRELREATLRPTDRDTARRSDDFRSPGQSPFPQAPDIRDTGRDPMTTLRTLLQRHVDEGTVPGAVALVARGDRTEVQAVGAAGLGSGAPMGRDTIFRIASITKPITAAAVLMLVEDGRIGLDDPVAPWLPELEKPQVVRTPDAPVDDTVPALRPITVRHLLDFTAGYGFSSDFSKPALAPLFTELKQGPPRPQEIPAPDAWMAALGRIPLLHQPGEAWLYNTCSELQGVLIARLTGQSLADVLAERIFAPLGMKDTGFVVPAADLGRFTSYYRNGPEGGLELVDAPEGQWSTEPAFLSGAGGLVSTVDDWHAVARMLLADGAGLLAPDSVRAMLTDQLTEAQRAGSDLFLEGQGWGYGGAVDLDTTHPWSIPGRYGWIGGTGTSAHLVPATGTVGILLTQVELGGPTPPALMREFWQLMKES</sequence>
<gene>
    <name evidence="3" type="ORF">SAMN05421806_13040</name>
</gene>
<organism evidence="3 4">
    <name type="scientific">Streptomyces indicus</name>
    <dbReference type="NCBI Taxonomy" id="417292"/>
    <lineage>
        <taxon>Bacteria</taxon>
        <taxon>Bacillati</taxon>
        <taxon>Actinomycetota</taxon>
        <taxon>Actinomycetes</taxon>
        <taxon>Kitasatosporales</taxon>
        <taxon>Streptomycetaceae</taxon>
        <taxon>Streptomyces</taxon>
    </lineage>
</organism>
<evidence type="ECO:0000313" key="4">
    <source>
        <dbReference type="Proteomes" id="UP000199155"/>
    </source>
</evidence>
<feature type="domain" description="Beta-lactamase-related" evidence="2">
    <location>
        <begin position="53"/>
        <end position="406"/>
    </location>
</feature>
<dbReference type="PANTHER" id="PTHR43283">
    <property type="entry name" value="BETA-LACTAMASE-RELATED"/>
    <property type="match status" value="1"/>
</dbReference>
<feature type="region of interest" description="Disordered" evidence="1">
    <location>
        <begin position="1"/>
        <end position="47"/>
    </location>
</feature>
<evidence type="ECO:0000259" key="2">
    <source>
        <dbReference type="Pfam" id="PF00144"/>
    </source>
</evidence>
<accession>A0A1G9JGJ5</accession>
<dbReference type="EMBL" id="FNFF01000030">
    <property type="protein sequence ID" value="SDL36244.1"/>
    <property type="molecule type" value="Genomic_DNA"/>
</dbReference>
<name>A0A1G9JGJ5_9ACTN</name>
<keyword evidence="4" id="KW-1185">Reference proteome</keyword>
<dbReference type="InterPro" id="IPR050789">
    <property type="entry name" value="Diverse_Enzym_Activities"/>
</dbReference>
<reference evidence="3 4" key="1">
    <citation type="submission" date="2016-10" db="EMBL/GenBank/DDBJ databases">
        <authorList>
            <person name="de Groot N.N."/>
        </authorList>
    </citation>
    <scope>NUCLEOTIDE SEQUENCE [LARGE SCALE GENOMIC DNA]</scope>
    <source>
        <strain evidence="3 4">CGMCC 4.5727</strain>
    </source>
</reference>
<dbReference type="Gene3D" id="3.40.710.10">
    <property type="entry name" value="DD-peptidase/beta-lactamase superfamily"/>
    <property type="match status" value="1"/>
</dbReference>